<dbReference type="InterPro" id="IPR013328">
    <property type="entry name" value="6PGD_dom2"/>
</dbReference>
<evidence type="ECO:0000259" key="13">
    <source>
        <dbReference type="Pfam" id="PF08546"/>
    </source>
</evidence>
<evidence type="ECO:0000313" key="15">
    <source>
        <dbReference type="Proteomes" id="UP001596186"/>
    </source>
</evidence>
<evidence type="ECO:0000256" key="6">
    <source>
        <dbReference type="ARBA" id="ARBA00022655"/>
    </source>
</evidence>
<dbReference type="EC" id="1.1.1.169" evidence="4 11"/>
<dbReference type="NCBIfam" id="TIGR00745">
    <property type="entry name" value="apbA_panE"/>
    <property type="match status" value="1"/>
</dbReference>
<organism evidence="14 15">
    <name type="scientific">Companilactobacillus baiquanensis</name>
    <dbReference type="NCBI Taxonomy" id="2486005"/>
    <lineage>
        <taxon>Bacteria</taxon>
        <taxon>Bacillati</taxon>
        <taxon>Bacillota</taxon>
        <taxon>Bacilli</taxon>
        <taxon>Lactobacillales</taxon>
        <taxon>Lactobacillaceae</taxon>
        <taxon>Companilactobacillus</taxon>
    </lineage>
</organism>
<evidence type="ECO:0000256" key="10">
    <source>
        <dbReference type="ARBA" id="ARBA00048793"/>
    </source>
</evidence>
<evidence type="ECO:0000256" key="1">
    <source>
        <dbReference type="ARBA" id="ARBA00002919"/>
    </source>
</evidence>
<dbReference type="Pfam" id="PF08546">
    <property type="entry name" value="ApbA_C"/>
    <property type="match status" value="1"/>
</dbReference>
<dbReference type="Gene3D" id="1.10.1040.10">
    <property type="entry name" value="N-(1-d-carboxylethyl)-l-norvaline Dehydrogenase, domain 2"/>
    <property type="match status" value="1"/>
</dbReference>
<feature type="domain" description="Ketopantoate reductase N-terminal" evidence="12">
    <location>
        <begin position="4"/>
        <end position="145"/>
    </location>
</feature>
<dbReference type="InterPro" id="IPR036291">
    <property type="entry name" value="NAD(P)-bd_dom_sf"/>
</dbReference>
<dbReference type="PANTHER" id="PTHR43765">
    <property type="entry name" value="2-DEHYDROPANTOATE 2-REDUCTASE-RELATED"/>
    <property type="match status" value="1"/>
</dbReference>
<dbReference type="InterPro" id="IPR013332">
    <property type="entry name" value="KPR_N"/>
</dbReference>
<comment type="similarity">
    <text evidence="3 11">Belongs to the ketopantoate reductase family.</text>
</comment>
<evidence type="ECO:0000256" key="8">
    <source>
        <dbReference type="ARBA" id="ARBA00023002"/>
    </source>
</evidence>
<comment type="pathway">
    <text evidence="2 11">Cofactor biosynthesis; (R)-pantothenate biosynthesis; (R)-pantoate from 3-methyl-2-oxobutanoate: step 2/2.</text>
</comment>
<dbReference type="RefSeq" id="WP_125593784.1">
    <property type="nucleotide sequence ID" value="NZ_JBHSSN010000004.1"/>
</dbReference>
<evidence type="ECO:0000313" key="14">
    <source>
        <dbReference type="EMBL" id="MFC6322933.1"/>
    </source>
</evidence>
<gene>
    <name evidence="14" type="ORF">ACFP1F_04020</name>
</gene>
<dbReference type="SUPFAM" id="SSF48179">
    <property type="entry name" value="6-phosphogluconate dehydrogenase C-terminal domain-like"/>
    <property type="match status" value="1"/>
</dbReference>
<keyword evidence="8 11" id="KW-0560">Oxidoreductase</keyword>
<evidence type="ECO:0000256" key="7">
    <source>
        <dbReference type="ARBA" id="ARBA00022857"/>
    </source>
</evidence>
<evidence type="ECO:0000256" key="3">
    <source>
        <dbReference type="ARBA" id="ARBA00007870"/>
    </source>
</evidence>
<dbReference type="InterPro" id="IPR008927">
    <property type="entry name" value="6-PGluconate_DH-like_C_sf"/>
</dbReference>
<reference evidence="15" key="1">
    <citation type="journal article" date="2019" name="Int. J. Syst. Evol. Microbiol.">
        <title>The Global Catalogue of Microorganisms (GCM) 10K type strain sequencing project: providing services to taxonomists for standard genome sequencing and annotation.</title>
        <authorList>
            <consortium name="The Broad Institute Genomics Platform"/>
            <consortium name="The Broad Institute Genome Sequencing Center for Infectious Disease"/>
            <person name="Wu L."/>
            <person name="Ma J."/>
        </authorList>
    </citation>
    <scope>NUCLEOTIDE SEQUENCE [LARGE SCALE GENOMIC DNA]</scope>
    <source>
        <strain evidence="15">CCM 8895</strain>
    </source>
</reference>
<proteinExistence type="inferred from homology"/>
<dbReference type="Pfam" id="PF02558">
    <property type="entry name" value="ApbA"/>
    <property type="match status" value="1"/>
</dbReference>
<dbReference type="EMBL" id="JBHSSN010000004">
    <property type="protein sequence ID" value="MFC6322933.1"/>
    <property type="molecule type" value="Genomic_DNA"/>
</dbReference>
<accession>A0ABW1UWS0</accession>
<evidence type="ECO:0000256" key="11">
    <source>
        <dbReference type="RuleBase" id="RU362068"/>
    </source>
</evidence>
<evidence type="ECO:0000256" key="4">
    <source>
        <dbReference type="ARBA" id="ARBA00013014"/>
    </source>
</evidence>
<protein>
    <recommendedName>
        <fullName evidence="5 11">2-dehydropantoate 2-reductase</fullName>
        <ecNumber evidence="4 11">1.1.1.169</ecNumber>
    </recommendedName>
    <alternativeName>
        <fullName evidence="9 11">Ketopantoate reductase</fullName>
    </alternativeName>
</protein>
<evidence type="ECO:0000256" key="5">
    <source>
        <dbReference type="ARBA" id="ARBA00019465"/>
    </source>
</evidence>
<evidence type="ECO:0000256" key="9">
    <source>
        <dbReference type="ARBA" id="ARBA00032024"/>
    </source>
</evidence>
<evidence type="ECO:0000256" key="2">
    <source>
        <dbReference type="ARBA" id="ARBA00004994"/>
    </source>
</evidence>
<name>A0ABW1UWS0_9LACO</name>
<keyword evidence="15" id="KW-1185">Reference proteome</keyword>
<comment type="catalytic activity">
    <reaction evidence="10 11">
        <text>(R)-pantoate + NADP(+) = 2-dehydropantoate + NADPH + H(+)</text>
        <dbReference type="Rhea" id="RHEA:16233"/>
        <dbReference type="ChEBI" id="CHEBI:11561"/>
        <dbReference type="ChEBI" id="CHEBI:15378"/>
        <dbReference type="ChEBI" id="CHEBI:15980"/>
        <dbReference type="ChEBI" id="CHEBI:57783"/>
        <dbReference type="ChEBI" id="CHEBI:58349"/>
        <dbReference type="EC" id="1.1.1.169"/>
    </reaction>
</comment>
<comment type="caution">
    <text evidence="14">The sequence shown here is derived from an EMBL/GenBank/DDBJ whole genome shotgun (WGS) entry which is preliminary data.</text>
</comment>
<keyword evidence="7 11" id="KW-0521">NADP</keyword>
<dbReference type="Gene3D" id="3.40.50.720">
    <property type="entry name" value="NAD(P)-binding Rossmann-like Domain"/>
    <property type="match status" value="1"/>
</dbReference>
<dbReference type="PANTHER" id="PTHR43765:SF2">
    <property type="entry name" value="2-DEHYDROPANTOATE 2-REDUCTASE"/>
    <property type="match status" value="1"/>
</dbReference>
<evidence type="ECO:0000259" key="12">
    <source>
        <dbReference type="Pfam" id="PF02558"/>
    </source>
</evidence>
<dbReference type="Proteomes" id="UP001596186">
    <property type="component" value="Unassembled WGS sequence"/>
</dbReference>
<dbReference type="SUPFAM" id="SSF51735">
    <property type="entry name" value="NAD(P)-binding Rossmann-fold domains"/>
    <property type="match status" value="1"/>
</dbReference>
<keyword evidence="6 11" id="KW-0566">Pantothenate biosynthesis</keyword>
<comment type="function">
    <text evidence="1 11">Catalyzes the NADPH-dependent reduction of ketopantoate into pantoic acid.</text>
</comment>
<feature type="domain" description="Ketopantoate reductase C-terminal" evidence="13">
    <location>
        <begin position="182"/>
        <end position="308"/>
    </location>
</feature>
<sequence>MKYTVLGAGAMGLRYGILLQEAGFEVDFVDIWDKQIAAVKQQNGVFVSRDGANKHLVPINISSPEDYQGDPDVWIVFTKQMQLADALKRSQHLFNDKQYVVTAMNGMGHIEKLNQYFDSNKVISGTAMIATVLNGPGDVDFMGASGAGSMNVVNQNEKPDEMTKKIVEEFSKANLNPKLTTNFQGTLMAKVILNSVCNTLCTMFGIKMGEFIQAPTAEKLSKQLIDEAFDVCERAGITLLNTREQEWQAIKYASTTAMPLHFPSMYQDMDKNRPTEVDYINGYIYDLGLKYHYEASTHDFLRNLVHLAEFSKDFDPKSLL</sequence>
<dbReference type="InterPro" id="IPR003710">
    <property type="entry name" value="ApbA"/>
</dbReference>
<dbReference type="InterPro" id="IPR013752">
    <property type="entry name" value="KPA_reductase"/>
</dbReference>
<dbReference type="InterPro" id="IPR050838">
    <property type="entry name" value="Ketopantoate_reductase"/>
</dbReference>